<dbReference type="InterPro" id="IPR002126">
    <property type="entry name" value="Cadherin-like_dom"/>
</dbReference>
<feature type="domain" description="Cadherin" evidence="6">
    <location>
        <begin position="17"/>
        <end position="100"/>
    </location>
</feature>
<dbReference type="SMART" id="SM00112">
    <property type="entry name" value="CA"/>
    <property type="match status" value="1"/>
</dbReference>
<evidence type="ECO:0000256" key="5">
    <source>
        <dbReference type="PROSITE-ProRule" id="PRU00043"/>
    </source>
</evidence>
<dbReference type="InterPro" id="IPR050174">
    <property type="entry name" value="Protocadherin/Cadherin-CA"/>
</dbReference>
<accession>A0AA36FDS5</accession>
<proteinExistence type="predicted"/>
<keyword evidence="5" id="KW-0106">Calcium</keyword>
<dbReference type="PANTHER" id="PTHR24028">
    <property type="entry name" value="CADHERIN-87A"/>
    <property type="match status" value="1"/>
</dbReference>
<keyword evidence="3" id="KW-0472">Membrane</keyword>
<organism evidence="7 8">
    <name type="scientific">Octopus vulgaris</name>
    <name type="common">Common octopus</name>
    <dbReference type="NCBI Taxonomy" id="6645"/>
    <lineage>
        <taxon>Eukaryota</taxon>
        <taxon>Metazoa</taxon>
        <taxon>Spiralia</taxon>
        <taxon>Lophotrochozoa</taxon>
        <taxon>Mollusca</taxon>
        <taxon>Cephalopoda</taxon>
        <taxon>Coleoidea</taxon>
        <taxon>Octopodiformes</taxon>
        <taxon>Octopoda</taxon>
        <taxon>Incirrata</taxon>
        <taxon>Octopodidae</taxon>
        <taxon>Octopus</taxon>
    </lineage>
</organism>
<evidence type="ECO:0000256" key="4">
    <source>
        <dbReference type="ARBA" id="ARBA00023180"/>
    </source>
</evidence>
<comment type="subcellular location">
    <subcellularLocation>
        <location evidence="1">Membrane</location>
        <topology evidence="1">Single-pass membrane protein</topology>
    </subcellularLocation>
</comment>
<keyword evidence="2" id="KW-0812">Transmembrane</keyword>
<dbReference type="SUPFAM" id="SSF49313">
    <property type="entry name" value="Cadherin-like"/>
    <property type="match status" value="2"/>
</dbReference>
<keyword evidence="8" id="KW-1185">Reference proteome</keyword>
<dbReference type="CDD" id="cd11304">
    <property type="entry name" value="Cadherin_repeat"/>
    <property type="match status" value="2"/>
</dbReference>
<evidence type="ECO:0000256" key="2">
    <source>
        <dbReference type="ARBA" id="ARBA00022692"/>
    </source>
</evidence>
<sequence length="207" mass="23785">MSICNIKFNKIHNFTAYVMVTDTDSGPNGQIKCNIYHKMFQLSNMGSKEYKISVKEPLDRETIDHYVVSIVCHDMGSPPLKTKKQFSVKVTDVNDVEPHFTKETFQFLTYENQKVDFPIGFINATDPDLGDGGQLTYSIINDNNNDNIPFQLTKYGFISTSQPIFGEVKDIFEFHDKGLNNIHLWYDDLTLNLCKKPGITMNYKDEM</sequence>
<evidence type="ECO:0000256" key="1">
    <source>
        <dbReference type="ARBA" id="ARBA00004167"/>
    </source>
</evidence>
<evidence type="ECO:0000313" key="7">
    <source>
        <dbReference type="EMBL" id="CAI9733474.1"/>
    </source>
</evidence>
<evidence type="ECO:0000259" key="6">
    <source>
        <dbReference type="PROSITE" id="PS50268"/>
    </source>
</evidence>
<feature type="domain" description="Cadherin" evidence="6">
    <location>
        <begin position="101"/>
        <end position="174"/>
    </location>
</feature>
<dbReference type="GO" id="GO:0005509">
    <property type="term" value="F:calcium ion binding"/>
    <property type="evidence" value="ECO:0007669"/>
    <property type="project" value="UniProtKB-UniRule"/>
</dbReference>
<dbReference type="EMBL" id="OX597827">
    <property type="protein sequence ID" value="CAI9733474.1"/>
    <property type="molecule type" value="Genomic_DNA"/>
</dbReference>
<dbReference type="PANTHER" id="PTHR24028:SF146">
    <property type="entry name" value="CADHERIN 96CB, ISOFORM D-RELATED"/>
    <property type="match status" value="1"/>
</dbReference>
<reference evidence="7" key="1">
    <citation type="submission" date="2023-08" db="EMBL/GenBank/DDBJ databases">
        <authorList>
            <person name="Alioto T."/>
            <person name="Alioto T."/>
            <person name="Gomez Garrido J."/>
        </authorList>
    </citation>
    <scope>NUCLEOTIDE SEQUENCE</scope>
</reference>
<protein>
    <submittedName>
        <fullName evidence="7">Protocadherin beta-15-like</fullName>
    </submittedName>
</protein>
<dbReference type="Pfam" id="PF00028">
    <property type="entry name" value="Cadherin"/>
    <property type="match status" value="1"/>
</dbReference>
<dbReference type="Gene3D" id="2.60.40.60">
    <property type="entry name" value="Cadherins"/>
    <property type="match status" value="2"/>
</dbReference>
<dbReference type="AlphaFoldDB" id="A0AA36FDS5"/>
<name>A0AA36FDS5_OCTVU</name>
<keyword evidence="4" id="KW-0325">Glycoprotein</keyword>
<dbReference type="GO" id="GO:0007156">
    <property type="term" value="P:homophilic cell adhesion via plasma membrane adhesion molecules"/>
    <property type="evidence" value="ECO:0007669"/>
    <property type="project" value="InterPro"/>
</dbReference>
<gene>
    <name evidence="7" type="ORF">OCTVUL_1B010041</name>
</gene>
<keyword evidence="3" id="KW-1133">Transmembrane helix</keyword>
<dbReference type="InterPro" id="IPR015919">
    <property type="entry name" value="Cadherin-like_sf"/>
</dbReference>
<evidence type="ECO:0000256" key="3">
    <source>
        <dbReference type="ARBA" id="ARBA00022989"/>
    </source>
</evidence>
<dbReference type="PROSITE" id="PS50268">
    <property type="entry name" value="CADHERIN_2"/>
    <property type="match status" value="2"/>
</dbReference>
<dbReference type="PRINTS" id="PR00205">
    <property type="entry name" value="CADHERIN"/>
</dbReference>
<dbReference type="GO" id="GO:0005886">
    <property type="term" value="C:plasma membrane"/>
    <property type="evidence" value="ECO:0007669"/>
    <property type="project" value="TreeGrafter"/>
</dbReference>
<dbReference type="Proteomes" id="UP001162480">
    <property type="component" value="Chromosome 14"/>
</dbReference>
<evidence type="ECO:0000313" key="8">
    <source>
        <dbReference type="Proteomes" id="UP001162480"/>
    </source>
</evidence>